<dbReference type="Proteomes" id="UP000680679">
    <property type="component" value="Chromosome"/>
</dbReference>
<feature type="signal peptide" evidence="1">
    <location>
        <begin position="1"/>
        <end position="22"/>
    </location>
</feature>
<reference evidence="2 3" key="1">
    <citation type="submission" date="2021-04" db="EMBL/GenBank/DDBJ databases">
        <title>Complete genome sequencing of Allochromatium tepidum strain NZ.</title>
        <authorList>
            <person name="Tsukatani Y."/>
            <person name="Mori H."/>
        </authorList>
    </citation>
    <scope>NUCLEOTIDE SEQUENCE [LARGE SCALE GENOMIC DNA]</scope>
    <source>
        <strain evidence="2 3">NZ</strain>
    </source>
</reference>
<keyword evidence="1" id="KW-0732">Signal</keyword>
<dbReference type="InterPro" id="IPR017853">
    <property type="entry name" value="GH"/>
</dbReference>
<dbReference type="Gene3D" id="3.20.20.80">
    <property type="entry name" value="Glycosidases"/>
    <property type="match status" value="1"/>
</dbReference>
<organism evidence="2 3">
    <name type="scientific">Allochromatium tepidum</name>
    <dbReference type="NCBI Taxonomy" id="553982"/>
    <lineage>
        <taxon>Bacteria</taxon>
        <taxon>Pseudomonadati</taxon>
        <taxon>Pseudomonadota</taxon>
        <taxon>Gammaproteobacteria</taxon>
        <taxon>Chromatiales</taxon>
        <taxon>Chromatiaceae</taxon>
        <taxon>Allochromatium</taxon>
    </lineage>
</organism>
<keyword evidence="3" id="KW-1185">Reference proteome</keyword>
<dbReference type="SUPFAM" id="SSF51445">
    <property type="entry name" value="(Trans)glycosidases"/>
    <property type="match status" value="1"/>
</dbReference>
<dbReference type="EMBL" id="AP024563">
    <property type="protein sequence ID" value="BCU05810.1"/>
    <property type="molecule type" value="Genomic_DNA"/>
</dbReference>
<feature type="chain" id="PRO_5045788708" evidence="1">
    <location>
        <begin position="23"/>
        <end position="655"/>
    </location>
</feature>
<accession>A0ABM7QJ73</accession>
<protein>
    <submittedName>
        <fullName evidence="2">Uncharacterized protein</fullName>
    </submittedName>
</protein>
<name>A0ABM7QJ73_9GAMM</name>
<proteinExistence type="predicted"/>
<dbReference type="RefSeq" id="WP_213380116.1">
    <property type="nucleotide sequence ID" value="NZ_AP024563.1"/>
</dbReference>
<evidence type="ECO:0000313" key="2">
    <source>
        <dbReference type="EMBL" id="BCU05810.1"/>
    </source>
</evidence>
<evidence type="ECO:0000256" key="1">
    <source>
        <dbReference type="SAM" id="SignalP"/>
    </source>
</evidence>
<gene>
    <name evidence="2" type="ORF">Atep_04870</name>
</gene>
<sequence>MWLRRSMALLTLSLAATGGVPADAPILGLAYQPYVGHWSARPDNPYAPGDFHVPAFNSYVGGIDVEHPARSLWAATQTLRLTFDEAGRLQDVSAEGSLAFQPEALRGQDAVAWSRTQTRFFEDRTPLAVSHVDHAASVYRQLDVLRRAAGGAPLTLATYGTGFQAGYWRQVDGRDSVALPVWTDRRLLELRPTETTPYQRRETTDVVFLFPPTAVHVRPVPERIRVETAGTPGQDLRVVAIHQALFEPTSPTDPEARLNPGFFAGDANAQIALAAAEINAQAGRRLLTIKLGVDNIRVAGTLVNDRMRFAILSALAQAQVANARFPGTVTHLILSNEYAQPWSGPDEQPSPTEQITAMLKYARAQMAPGAAFAGLDLRLGARGHRFRPADPNADDPVLARFGREVAALLAESDVVMENLYPSPEAVEAAAQSGQWSVYFDPEQGELSRKWRQLERTIRTLAGERPIETMIGEIGHPTDGIAFNLPGYVEDGAPIRPDTAFAAIADRLDTAGARLDDGGLAIARRYLNPALASAFVREAVVWSQATGVQIHLFEAFDEPWKSSPNLPADASAAGRALLGRSGPYGAEANYGLFGYSGVSGLRPPLQHSDEIAPGSRLAPQRPVGVRWNGAFEGQFFPKLPDLDFAALAHSFTTTAP</sequence>
<evidence type="ECO:0000313" key="3">
    <source>
        <dbReference type="Proteomes" id="UP000680679"/>
    </source>
</evidence>